<evidence type="ECO:0000313" key="3">
    <source>
        <dbReference type="Proteomes" id="UP001230035"/>
    </source>
</evidence>
<dbReference type="RefSeq" id="WP_283240010.1">
    <property type="nucleotide sequence ID" value="NZ_JASGBP010000011.1"/>
</dbReference>
<evidence type="ECO:0000256" key="1">
    <source>
        <dbReference type="SAM" id="Phobius"/>
    </source>
</evidence>
<sequence>MLTLLLFGIEVCIALFVHDGFIRPYLGDVLVVMLIYCFVKTFVKVAVPKAALGVLLFSFGIEFLQYANIIETLGLQDNKLARTVIGTSFAWEDLVAYVAGILLVIAVEKRVTRNRLE</sequence>
<feature type="transmembrane region" description="Helical" evidence="1">
    <location>
        <begin position="89"/>
        <end position="107"/>
    </location>
</feature>
<dbReference type="Proteomes" id="UP001230035">
    <property type="component" value="Unassembled WGS sequence"/>
</dbReference>
<feature type="transmembrane region" description="Helical" evidence="1">
    <location>
        <begin position="24"/>
        <end position="43"/>
    </location>
</feature>
<dbReference type="Pfam" id="PF10990">
    <property type="entry name" value="DUF2809"/>
    <property type="match status" value="1"/>
</dbReference>
<organism evidence="2 3">
    <name type="scientific">Flavobacterium sedimenticola</name>
    <dbReference type="NCBI Taxonomy" id="3043286"/>
    <lineage>
        <taxon>Bacteria</taxon>
        <taxon>Pseudomonadati</taxon>
        <taxon>Bacteroidota</taxon>
        <taxon>Flavobacteriia</taxon>
        <taxon>Flavobacteriales</taxon>
        <taxon>Flavobacteriaceae</taxon>
        <taxon>Flavobacterium</taxon>
    </lineage>
</organism>
<keyword evidence="1" id="KW-1133">Transmembrane helix</keyword>
<keyword evidence="3" id="KW-1185">Reference proteome</keyword>
<comment type="caution">
    <text evidence="2">The sequence shown here is derived from an EMBL/GenBank/DDBJ whole genome shotgun (WGS) entry which is preliminary data.</text>
</comment>
<dbReference type="InterPro" id="IPR021257">
    <property type="entry name" value="DUF2809"/>
</dbReference>
<feature type="transmembrane region" description="Helical" evidence="1">
    <location>
        <begin position="50"/>
        <end position="69"/>
    </location>
</feature>
<accession>A0ABT6XTA7</accession>
<keyword evidence="1" id="KW-0812">Transmembrane</keyword>
<proteinExistence type="predicted"/>
<evidence type="ECO:0000313" key="2">
    <source>
        <dbReference type="EMBL" id="MDI9258343.1"/>
    </source>
</evidence>
<name>A0ABT6XTA7_9FLAO</name>
<dbReference type="EMBL" id="JASGBP010000011">
    <property type="protein sequence ID" value="MDI9258343.1"/>
    <property type="molecule type" value="Genomic_DNA"/>
</dbReference>
<reference evidence="2 3" key="1">
    <citation type="submission" date="2023-05" db="EMBL/GenBank/DDBJ databases">
        <title>Flavobacterium sedimenti sp. nov., isolated from the sediment.</title>
        <authorList>
            <person name="Wu N."/>
        </authorList>
    </citation>
    <scope>NUCLEOTIDE SEQUENCE [LARGE SCALE GENOMIC DNA]</scope>
    <source>
        <strain evidence="2 3">YZ-48</strain>
    </source>
</reference>
<protein>
    <submittedName>
        <fullName evidence="2">DUF2809 domain-containing protein</fullName>
    </submittedName>
</protein>
<gene>
    <name evidence="2" type="ORF">QHT84_13035</name>
</gene>
<keyword evidence="1" id="KW-0472">Membrane</keyword>